<dbReference type="InterPro" id="IPR036396">
    <property type="entry name" value="Cyt_P450_sf"/>
</dbReference>
<dbReference type="PROSITE" id="PS00086">
    <property type="entry name" value="CYTOCHROME_P450"/>
    <property type="match status" value="1"/>
</dbReference>
<keyword evidence="5 9" id="KW-0560">Oxidoreductase</keyword>
<protein>
    <recommendedName>
        <fullName evidence="12">Cytochrome P450</fullName>
    </recommendedName>
</protein>
<evidence type="ECO:0008006" key="12">
    <source>
        <dbReference type="Google" id="ProtNLM"/>
    </source>
</evidence>
<keyword evidence="7 9" id="KW-0503">Monooxygenase</keyword>
<comment type="caution">
    <text evidence="10">The sequence shown here is derived from an EMBL/GenBank/DDBJ whole genome shotgun (WGS) entry which is preliminary data.</text>
</comment>
<evidence type="ECO:0000256" key="6">
    <source>
        <dbReference type="ARBA" id="ARBA00023004"/>
    </source>
</evidence>
<dbReference type="GO" id="GO:0020037">
    <property type="term" value="F:heme binding"/>
    <property type="evidence" value="ECO:0007669"/>
    <property type="project" value="InterPro"/>
</dbReference>
<evidence type="ECO:0000256" key="8">
    <source>
        <dbReference type="PIRSR" id="PIRSR602402-1"/>
    </source>
</evidence>
<dbReference type="GO" id="GO:0016712">
    <property type="term" value="F:oxidoreductase activity, acting on paired donors, with incorporation or reduction of molecular oxygen, reduced flavin or flavoprotein as one donor, and incorporation of one atom of oxygen"/>
    <property type="evidence" value="ECO:0007669"/>
    <property type="project" value="InterPro"/>
</dbReference>
<evidence type="ECO:0000256" key="2">
    <source>
        <dbReference type="ARBA" id="ARBA00010617"/>
    </source>
</evidence>
<dbReference type="Proteomes" id="UP000606974">
    <property type="component" value="Unassembled WGS sequence"/>
</dbReference>
<feature type="binding site" description="axial binding residue" evidence="8">
    <location>
        <position position="507"/>
    </location>
    <ligand>
        <name>heme</name>
        <dbReference type="ChEBI" id="CHEBI:30413"/>
    </ligand>
    <ligandPart>
        <name>Fe</name>
        <dbReference type="ChEBI" id="CHEBI:18248"/>
    </ligandPart>
</feature>
<evidence type="ECO:0000256" key="3">
    <source>
        <dbReference type="ARBA" id="ARBA00022617"/>
    </source>
</evidence>
<keyword evidence="3 8" id="KW-0349">Heme</keyword>
<organism evidence="10 11">
    <name type="scientific">Endocarpon pusillum</name>
    <dbReference type="NCBI Taxonomy" id="364733"/>
    <lineage>
        <taxon>Eukaryota</taxon>
        <taxon>Fungi</taxon>
        <taxon>Dikarya</taxon>
        <taxon>Ascomycota</taxon>
        <taxon>Pezizomycotina</taxon>
        <taxon>Eurotiomycetes</taxon>
        <taxon>Chaetothyriomycetidae</taxon>
        <taxon>Verrucariales</taxon>
        <taxon>Verrucariaceae</taxon>
        <taxon>Endocarpon</taxon>
    </lineage>
</organism>
<dbReference type="InterPro" id="IPR001128">
    <property type="entry name" value="Cyt_P450"/>
</dbReference>
<reference evidence="10" key="1">
    <citation type="submission" date="2020-02" db="EMBL/GenBank/DDBJ databases">
        <authorList>
            <person name="Palmer J.M."/>
        </authorList>
    </citation>
    <scope>NUCLEOTIDE SEQUENCE</scope>
    <source>
        <strain evidence="10">EPUS1.4</strain>
        <tissue evidence="10">Thallus</tissue>
    </source>
</reference>
<dbReference type="CDD" id="cd11063">
    <property type="entry name" value="CYP52"/>
    <property type="match status" value="1"/>
</dbReference>
<dbReference type="InterPro" id="IPR017972">
    <property type="entry name" value="Cyt_P450_CS"/>
</dbReference>
<evidence type="ECO:0000313" key="11">
    <source>
        <dbReference type="Proteomes" id="UP000606974"/>
    </source>
</evidence>
<keyword evidence="4 8" id="KW-0479">Metal-binding</keyword>
<evidence type="ECO:0000256" key="1">
    <source>
        <dbReference type="ARBA" id="ARBA00001971"/>
    </source>
</evidence>
<keyword evidence="6 8" id="KW-0408">Iron</keyword>
<gene>
    <name evidence="10" type="ORF">GJ744_011620</name>
</gene>
<evidence type="ECO:0000256" key="4">
    <source>
        <dbReference type="ARBA" id="ARBA00022723"/>
    </source>
</evidence>
<dbReference type="Gene3D" id="1.10.630.10">
    <property type="entry name" value="Cytochrome P450"/>
    <property type="match status" value="1"/>
</dbReference>
<dbReference type="EMBL" id="JAACFV010000084">
    <property type="protein sequence ID" value="KAF7506583.1"/>
    <property type="molecule type" value="Genomic_DNA"/>
</dbReference>
<dbReference type="GO" id="GO:0005506">
    <property type="term" value="F:iron ion binding"/>
    <property type="evidence" value="ECO:0007669"/>
    <property type="project" value="InterPro"/>
</dbReference>
<evidence type="ECO:0000256" key="7">
    <source>
        <dbReference type="ARBA" id="ARBA00023033"/>
    </source>
</evidence>
<dbReference type="InterPro" id="IPR047146">
    <property type="entry name" value="Cyt_P450_E_CYP52_fungi"/>
</dbReference>
<dbReference type="PRINTS" id="PR00464">
    <property type="entry name" value="EP450II"/>
</dbReference>
<dbReference type="OrthoDB" id="1470350at2759"/>
<sequence length="565" mass="63989">MAYLLALRPLQPLPEVRIKQNIFQCQPWRPNLCFRLQDAGLNAIGSLQLGFKALGYLQLTATITYFAVWLIRKYGLRQRERHREEAFFVTHKCRQPLQLSYKWPLALDLIAEAFSADRRGGILTLFVSLVERTGVTFEQNILGARGIDTVDPRNVEAILNTQFKEFELGARKATFRPLLGHGIFTQDGDAWKTSRDLLRPQFMHTRTRSFPAIQEVIEQFIASLKQSTEHVVDLQPRFFRLTMDTTKAVLFGRSPDSSSKQAEVGETAFAQAFDHAQHVLAQRGRLGDLYWLIDGLAFRRSCRTVHSFINKIVADALTESTLPKEYETSEEGYVFLKALIENTRDPKVLRDQCINVLLAGRDTTACLLSWTMTLLASHPDVQQELRDECRGIPSYCHGELPDAMELKSMKFLDNVLKEVLRLYPSVPVNSRAAVKTTTLPVGGGIDGLSPILVRAGESVGYCVYAMHRRKDLYGDDAAYFRPTRWNELRTKELGMGYLPFNGGPRVCPGQEFALLEAGYTIVRLLQTFDQIDRAVEMPPRERQTVTLVVSNADGCKVVLRRAKAE</sequence>
<dbReference type="PRINTS" id="PR01239">
    <property type="entry name" value="EP450IICYP52"/>
</dbReference>
<dbReference type="Pfam" id="PF00067">
    <property type="entry name" value="p450"/>
    <property type="match status" value="1"/>
</dbReference>
<evidence type="ECO:0000313" key="10">
    <source>
        <dbReference type="EMBL" id="KAF7506583.1"/>
    </source>
</evidence>
<dbReference type="PANTHER" id="PTHR24287:SF18">
    <property type="entry name" value="CYTOCHROME P450 MONOOXYGENASE APDE-RELATED"/>
    <property type="match status" value="1"/>
</dbReference>
<dbReference type="InterPro" id="IPR002402">
    <property type="entry name" value="Cyt_P450_E_grp-II"/>
</dbReference>
<evidence type="ECO:0000256" key="5">
    <source>
        <dbReference type="ARBA" id="ARBA00023002"/>
    </source>
</evidence>
<dbReference type="PRINTS" id="PR00385">
    <property type="entry name" value="P450"/>
</dbReference>
<keyword evidence="11" id="KW-1185">Reference proteome</keyword>
<name>A0A8H7ACH3_9EURO</name>
<comment type="cofactor">
    <cofactor evidence="1 8">
        <name>heme</name>
        <dbReference type="ChEBI" id="CHEBI:30413"/>
    </cofactor>
</comment>
<dbReference type="PANTHER" id="PTHR24287">
    <property type="entry name" value="P450, PUTATIVE (EUROFUNG)-RELATED"/>
    <property type="match status" value="1"/>
</dbReference>
<proteinExistence type="inferred from homology"/>
<dbReference type="AlphaFoldDB" id="A0A8H7ACH3"/>
<comment type="similarity">
    <text evidence="2 9">Belongs to the cytochrome P450 family.</text>
</comment>
<evidence type="ECO:0000256" key="9">
    <source>
        <dbReference type="RuleBase" id="RU000461"/>
    </source>
</evidence>
<dbReference type="InterPro" id="IPR002974">
    <property type="entry name" value="Cyt_P450_E_CYP52_ascomycetes"/>
</dbReference>
<dbReference type="SUPFAM" id="SSF48264">
    <property type="entry name" value="Cytochrome P450"/>
    <property type="match status" value="1"/>
</dbReference>
<accession>A0A8H7ACH3</accession>